<keyword evidence="3" id="KW-1185">Reference proteome</keyword>
<protein>
    <submittedName>
        <fullName evidence="2">Uncharacterized protein</fullName>
    </submittedName>
</protein>
<name>A0A554W7Y0_9BURK</name>
<accession>A0A554W7Y0</accession>
<dbReference type="Proteomes" id="UP000315736">
    <property type="component" value="Unassembled WGS sequence"/>
</dbReference>
<feature type="region of interest" description="Disordered" evidence="1">
    <location>
        <begin position="76"/>
        <end position="97"/>
    </location>
</feature>
<evidence type="ECO:0000256" key="1">
    <source>
        <dbReference type="SAM" id="MobiDB-lite"/>
    </source>
</evidence>
<organism evidence="2 3">
    <name type="scientific">Tepidimonas alkaliphilus</name>
    <dbReference type="NCBI Taxonomy" id="2588942"/>
    <lineage>
        <taxon>Bacteria</taxon>
        <taxon>Pseudomonadati</taxon>
        <taxon>Pseudomonadota</taxon>
        <taxon>Betaproteobacteria</taxon>
        <taxon>Burkholderiales</taxon>
        <taxon>Tepidimonas</taxon>
    </lineage>
</organism>
<comment type="caution">
    <text evidence="2">The sequence shown here is derived from an EMBL/GenBank/DDBJ whole genome shotgun (WGS) entry which is preliminary data.</text>
</comment>
<gene>
    <name evidence="2" type="ORF">Talka_01406</name>
</gene>
<dbReference type="RefSeq" id="WP_143890418.1">
    <property type="nucleotide sequence ID" value="NZ_VJNB01000006.1"/>
</dbReference>
<sequence>MTTFHRLTPLEPLLAGTLALMHHLATRDAQRPPCPYAAHKLALNLHRLANHPALSEPMAAVLERLSAAWRERAHAAAFATQAEDSDPASGPAHSRLH</sequence>
<dbReference type="OrthoDB" id="9157412at2"/>
<reference evidence="2 3" key="1">
    <citation type="submission" date="2019-07" db="EMBL/GenBank/DDBJ databases">
        <title>Tepidimonas alkaliphilus YIM 72238 draft genome.</title>
        <authorList>
            <person name="Da Costa M.S."/>
            <person name="Froufe H.J.C."/>
            <person name="Egas C."/>
            <person name="Albuquerque L."/>
        </authorList>
    </citation>
    <scope>NUCLEOTIDE SEQUENCE [LARGE SCALE GENOMIC DNA]</scope>
    <source>
        <strain evidence="2 3">YIM 72238</strain>
    </source>
</reference>
<dbReference type="AlphaFoldDB" id="A0A554W7Y0"/>
<proteinExistence type="predicted"/>
<evidence type="ECO:0000313" key="2">
    <source>
        <dbReference type="EMBL" id="TSE19687.1"/>
    </source>
</evidence>
<dbReference type="EMBL" id="VJNB01000006">
    <property type="protein sequence ID" value="TSE19687.1"/>
    <property type="molecule type" value="Genomic_DNA"/>
</dbReference>
<evidence type="ECO:0000313" key="3">
    <source>
        <dbReference type="Proteomes" id="UP000315736"/>
    </source>
</evidence>